<dbReference type="PROSITE" id="PS50850">
    <property type="entry name" value="MFS"/>
    <property type="match status" value="1"/>
</dbReference>
<dbReference type="InterPro" id="IPR036259">
    <property type="entry name" value="MFS_trans_sf"/>
</dbReference>
<gene>
    <name evidence="8" type="ORF">NLI96_g4306</name>
</gene>
<feature type="transmembrane region" description="Helical" evidence="6">
    <location>
        <begin position="377"/>
        <end position="397"/>
    </location>
</feature>
<evidence type="ECO:0000256" key="6">
    <source>
        <dbReference type="SAM" id="Phobius"/>
    </source>
</evidence>
<evidence type="ECO:0000256" key="1">
    <source>
        <dbReference type="ARBA" id="ARBA00004141"/>
    </source>
</evidence>
<dbReference type="Pfam" id="PF07690">
    <property type="entry name" value="MFS_1"/>
    <property type="match status" value="1"/>
</dbReference>
<proteinExistence type="predicted"/>
<feature type="transmembrane region" description="Helical" evidence="6">
    <location>
        <begin position="283"/>
        <end position="300"/>
    </location>
</feature>
<feature type="transmembrane region" description="Helical" evidence="6">
    <location>
        <begin position="404"/>
        <end position="424"/>
    </location>
</feature>
<keyword evidence="4 6" id="KW-0472">Membrane</keyword>
<dbReference type="AlphaFoldDB" id="A0AAD5VAF4"/>
<evidence type="ECO:0000313" key="8">
    <source>
        <dbReference type="EMBL" id="KAJ3486332.1"/>
    </source>
</evidence>
<evidence type="ECO:0000313" key="9">
    <source>
        <dbReference type="Proteomes" id="UP001212997"/>
    </source>
</evidence>
<evidence type="ECO:0000259" key="7">
    <source>
        <dbReference type="PROSITE" id="PS50850"/>
    </source>
</evidence>
<feature type="transmembrane region" description="Helical" evidence="6">
    <location>
        <begin position="250"/>
        <end position="271"/>
    </location>
</feature>
<evidence type="ECO:0000256" key="4">
    <source>
        <dbReference type="ARBA" id="ARBA00023136"/>
    </source>
</evidence>
<dbReference type="EMBL" id="JANAWD010000124">
    <property type="protein sequence ID" value="KAJ3486332.1"/>
    <property type="molecule type" value="Genomic_DNA"/>
</dbReference>
<dbReference type="GO" id="GO:0005886">
    <property type="term" value="C:plasma membrane"/>
    <property type="evidence" value="ECO:0007669"/>
    <property type="project" value="TreeGrafter"/>
</dbReference>
<feature type="transmembrane region" description="Helical" evidence="6">
    <location>
        <begin position="542"/>
        <end position="562"/>
    </location>
</feature>
<name>A0AAD5VAF4_9APHY</name>
<keyword evidence="9" id="KW-1185">Reference proteome</keyword>
<evidence type="ECO:0000256" key="3">
    <source>
        <dbReference type="ARBA" id="ARBA00022989"/>
    </source>
</evidence>
<dbReference type="SUPFAM" id="SSF103473">
    <property type="entry name" value="MFS general substrate transporter"/>
    <property type="match status" value="1"/>
</dbReference>
<feature type="transmembrane region" description="Helical" evidence="6">
    <location>
        <begin position="207"/>
        <end position="230"/>
    </location>
</feature>
<dbReference type="Proteomes" id="UP001212997">
    <property type="component" value="Unassembled WGS sequence"/>
</dbReference>
<comment type="caution">
    <text evidence="8">The sequence shown here is derived from an EMBL/GenBank/DDBJ whole genome shotgun (WGS) entry which is preliminary data.</text>
</comment>
<organism evidence="8 9">
    <name type="scientific">Meripilus lineatus</name>
    <dbReference type="NCBI Taxonomy" id="2056292"/>
    <lineage>
        <taxon>Eukaryota</taxon>
        <taxon>Fungi</taxon>
        <taxon>Dikarya</taxon>
        <taxon>Basidiomycota</taxon>
        <taxon>Agaricomycotina</taxon>
        <taxon>Agaricomycetes</taxon>
        <taxon>Polyporales</taxon>
        <taxon>Meripilaceae</taxon>
        <taxon>Meripilus</taxon>
    </lineage>
</organism>
<dbReference type="Gene3D" id="1.20.1250.20">
    <property type="entry name" value="MFS general substrate transporter like domains"/>
    <property type="match status" value="2"/>
</dbReference>
<evidence type="ECO:0000256" key="5">
    <source>
        <dbReference type="SAM" id="MobiDB-lite"/>
    </source>
</evidence>
<feature type="transmembrane region" description="Helical" evidence="6">
    <location>
        <begin position="180"/>
        <end position="201"/>
    </location>
</feature>
<feature type="transmembrane region" description="Helical" evidence="6">
    <location>
        <begin position="92"/>
        <end position="110"/>
    </location>
</feature>
<dbReference type="PANTHER" id="PTHR23501:SF198">
    <property type="entry name" value="AZOLE RESISTANCE PROTEIN 1-RELATED"/>
    <property type="match status" value="1"/>
</dbReference>
<feature type="transmembrane region" description="Helical" evidence="6">
    <location>
        <begin position="147"/>
        <end position="168"/>
    </location>
</feature>
<dbReference type="CDD" id="cd17502">
    <property type="entry name" value="MFS_Azr1_MDR_like"/>
    <property type="match status" value="1"/>
</dbReference>
<feature type="domain" description="Major facilitator superfamily (MFS) profile" evidence="7">
    <location>
        <begin position="57"/>
        <end position="566"/>
    </location>
</feature>
<feature type="transmembrane region" description="Helical" evidence="6">
    <location>
        <begin position="436"/>
        <end position="457"/>
    </location>
</feature>
<comment type="subcellular location">
    <subcellularLocation>
        <location evidence="1">Membrane</location>
        <topology evidence="1">Multi-pass membrane protein</topology>
    </subcellularLocation>
</comment>
<feature type="transmembrane region" description="Helical" evidence="6">
    <location>
        <begin position="54"/>
        <end position="80"/>
    </location>
</feature>
<feature type="transmembrane region" description="Helical" evidence="6">
    <location>
        <begin position="122"/>
        <end position="141"/>
    </location>
</feature>
<feature type="transmembrane region" description="Helical" evidence="6">
    <location>
        <begin position="344"/>
        <end position="365"/>
    </location>
</feature>
<dbReference type="PANTHER" id="PTHR23501">
    <property type="entry name" value="MAJOR FACILITATOR SUPERFAMILY"/>
    <property type="match status" value="1"/>
</dbReference>
<dbReference type="GO" id="GO:0022857">
    <property type="term" value="F:transmembrane transporter activity"/>
    <property type="evidence" value="ECO:0007669"/>
    <property type="project" value="InterPro"/>
</dbReference>
<feature type="region of interest" description="Disordered" evidence="5">
    <location>
        <begin position="1"/>
        <end position="28"/>
    </location>
</feature>
<dbReference type="InterPro" id="IPR011701">
    <property type="entry name" value="MFS"/>
</dbReference>
<accession>A0AAD5VAF4</accession>
<keyword evidence="2 6" id="KW-0812">Transmembrane</keyword>
<dbReference type="InterPro" id="IPR020846">
    <property type="entry name" value="MFS_dom"/>
</dbReference>
<keyword evidence="3 6" id="KW-1133">Transmembrane helix</keyword>
<reference evidence="8" key="1">
    <citation type="submission" date="2022-07" db="EMBL/GenBank/DDBJ databases">
        <title>Genome Sequence of Physisporinus lineatus.</title>
        <authorList>
            <person name="Buettner E."/>
        </authorList>
    </citation>
    <scope>NUCLEOTIDE SEQUENCE</scope>
    <source>
        <strain evidence="8">VT162</strain>
    </source>
</reference>
<feature type="compositionally biased region" description="Basic and acidic residues" evidence="5">
    <location>
        <begin position="9"/>
        <end position="19"/>
    </location>
</feature>
<evidence type="ECO:0000256" key="2">
    <source>
        <dbReference type="ARBA" id="ARBA00022692"/>
    </source>
</evidence>
<feature type="transmembrane region" description="Helical" evidence="6">
    <location>
        <begin position="469"/>
        <end position="492"/>
    </location>
</feature>
<protein>
    <recommendedName>
        <fullName evidence="7">Major facilitator superfamily (MFS) profile domain-containing protein</fullName>
    </recommendedName>
</protein>
<sequence>MAAVSLDKVPSHDSPKLEPDVLVNNPDASSKEIGSVQLEKAETSKSYIMHGSRLVLLCIAFIVSFGLIALDQTILSTALATIVSHFHAVSDLSWIASAYFLPQVGLMLLFGRILSLAPVKAVYLLSIAIFELGSLFCAIAPSVNFLIFGRAVAGVGAAGLWIAIMSVLAQISTIETRPVLLGMFGAVFAVASVVGPLLGGIFSDKVTWRWCFWINLPCGGLALVLVLLVLPNIPAPKTSTEPALRKWMGLDYVGAALSIGMVTCLLIPLQWGGNEKPWSDRSVIALLIVSAVLCIMFLFWEHRQGSNAILPLSMLMTGDMPGACLEAVRGSTPFQSHHNDKYSVHLQFFISIAFVIAIYYLPLLYQVEGHSATRSGILILPFMASGVITAGVAGGLIKKFGYVWPFLVGPPLVAAVAAGLIFTVKPETRSSVLVGYQIILGFGLGSATQNTLVAAQAQYAKEPERIPQATGLVTFAQLVGSAVGLAIAGAVFSSQLVKKLDGLGDIPQSVVDAVRTSVEAIFALPPETKEPVIRAYMSAVDFVFIIGIPAAALAAVAGMTVARKKIDVSGM</sequence>